<dbReference type="GO" id="GO:0006508">
    <property type="term" value="P:proteolysis"/>
    <property type="evidence" value="ECO:0007669"/>
    <property type="project" value="UniProtKB-KW"/>
</dbReference>
<feature type="transmembrane region" description="Helical" evidence="1">
    <location>
        <begin position="13"/>
        <end position="45"/>
    </location>
</feature>
<keyword evidence="4" id="KW-1185">Reference proteome</keyword>
<keyword evidence="1" id="KW-1133">Transmembrane helix</keyword>
<feature type="domain" description="CAAX prenyl protease 2/Lysostaphin resistance protein A-like" evidence="2">
    <location>
        <begin position="111"/>
        <end position="204"/>
    </location>
</feature>
<evidence type="ECO:0000313" key="3">
    <source>
        <dbReference type="EMBL" id="SDD26845.1"/>
    </source>
</evidence>
<dbReference type="Proteomes" id="UP000199072">
    <property type="component" value="Unassembled WGS sequence"/>
</dbReference>
<sequence>MRVNKWQRTVTDLFMIVFLIVFPHTGLLPMYAFSLLLLLLIWLYLRAYKENFSNIGFRFNAFTYKSLAVGGVIGIVYAVFTYWIISPVLTHLGFREANLSDFNYLRHNFFNYLFLLAIACFLVIPFEEILFRGFIFSRIKAMAGKQAFKVSGLITSVLFALYHYQEGLGAVISIFLFAIITIWLLKLFKGNLWYVIFFHITYDIFMLTAIYLGYM</sequence>
<dbReference type="Pfam" id="PF02517">
    <property type="entry name" value="Rce1-like"/>
    <property type="match status" value="1"/>
</dbReference>
<gene>
    <name evidence="3" type="ORF">SAMN05216464_101255</name>
</gene>
<dbReference type="RefSeq" id="WP_091142917.1">
    <property type="nucleotide sequence ID" value="NZ_FNAI01000001.1"/>
</dbReference>
<accession>A0A1G6TEV3</accession>
<keyword evidence="1" id="KW-0812">Transmembrane</keyword>
<evidence type="ECO:0000313" key="4">
    <source>
        <dbReference type="Proteomes" id="UP000199072"/>
    </source>
</evidence>
<dbReference type="STRING" id="1391627.SAMN05216464_101255"/>
<keyword evidence="1" id="KW-0472">Membrane</keyword>
<dbReference type="InterPro" id="IPR003675">
    <property type="entry name" value="Rce1/LyrA-like_dom"/>
</dbReference>
<keyword evidence="3" id="KW-0378">Hydrolase</keyword>
<feature type="transmembrane region" description="Helical" evidence="1">
    <location>
        <begin position="66"/>
        <end position="89"/>
    </location>
</feature>
<keyword evidence="3" id="KW-0645">Protease</keyword>
<dbReference type="EMBL" id="FNAI01000001">
    <property type="protein sequence ID" value="SDD26845.1"/>
    <property type="molecule type" value="Genomic_DNA"/>
</dbReference>
<dbReference type="AlphaFoldDB" id="A0A1G6TEV3"/>
<evidence type="ECO:0000256" key="1">
    <source>
        <dbReference type="SAM" id="Phobius"/>
    </source>
</evidence>
<feature type="transmembrane region" description="Helical" evidence="1">
    <location>
        <begin position="168"/>
        <end position="185"/>
    </location>
</feature>
<feature type="transmembrane region" description="Helical" evidence="1">
    <location>
        <begin position="109"/>
        <end position="126"/>
    </location>
</feature>
<name>A0A1G6TEV3_9SPHI</name>
<dbReference type="GO" id="GO:0004175">
    <property type="term" value="F:endopeptidase activity"/>
    <property type="evidence" value="ECO:0007669"/>
    <property type="project" value="UniProtKB-ARBA"/>
</dbReference>
<proteinExistence type="predicted"/>
<feature type="transmembrane region" description="Helical" evidence="1">
    <location>
        <begin position="192"/>
        <end position="214"/>
    </location>
</feature>
<dbReference type="OrthoDB" id="9779573at2"/>
<dbReference type="GO" id="GO:0080120">
    <property type="term" value="P:CAAX-box protein maturation"/>
    <property type="evidence" value="ECO:0007669"/>
    <property type="project" value="UniProtKB-ARBA"/>
</dbReference>
<organism evidence="3 4">
    <name type="scientific">Mucilaginibacter pineti</name>
    <dbReference type="NCBI Taxonomy" id="1391627"/>
    <lineage>
        <taxon>Bacteria</taxon>
        <taxon>Pseudomonadati</taxon>
        <taxon>Bacteroidota</taxon>
        <taxon>Sphingobacteriia</taxon>
        <taxon>Sphingobacteriales</taxon>
        <taxon>Sphingobacteriaceae</taxon>
        <taxon>Mucilaginibacter</taxon>
    </lineage>
</organism>
<evidence type="ECO:0000259" key="2">
    <source>
        <dbReference type="Pfam" id="PF02517"/>
    </source>
</evidence>
<protein>
    <submittedName>
        <fullName evidence="3">CAAX protease self-immunity</fullName>
    </submittedName>
</protein>
<reference evidence="3 4" key="1">
    <citation type="submission" date="2016-10" db="EMBL/GenBank/DDBJ databases">
        <authorList>
            <person name="de Groot N.N."/>
        </authorList>
    </citation>
    <scope>NUCLEOTIDE SEQUENCE [LARGE SCALE GENOMIC DNA]</scope>
    <source>
        <strain evidence="3 4">47C3B</strain>
    </source>
</reference>